<dbReference type="RefSeq" id="WP_091835106.1">
    <property type="nucleotide sequence ID" value="NZ_FNZK01000024.1"/>
</dbReference>
<dbReference type="SUPFAM" id="SSF51695">
    <property type="entry name" value="PLC-like phosphodiesterases"/>
    <property type="match status" value="1"/>
</dbReference>
<reference evidence="2 3" key="1">
    <citation type="submission" date="2016-10" db="EMBL/GenBank/DDBJ databases">
        <authorList>
            <person name="de Groot N.N."/>
        </authorList>
    </citation>
    <scope>NUCLEOTIDE SEQUENCE [LARGE SCALE GENOMIC DNA]</scope>
    <source>
        <strain evidence="2 3">DSM 2179</strain>
    </source>
</reference>
<keyword evidence="3" id="KW-1185">Reference proteome</keyword>
<dbReference type="AlphaFoldDB" id="A0A1H7CPX8"/>
<protein>
    <submittedName>
        <fullName evidence="2">Glycerophosphoryl diester phosphodiesterase</fullName>
    </submittedName>
</protein>
<dbReference type="Pfam" id="PF03009">
    <property type="entry name" value="GDPD"/>
    <property type="match status" value="1"/>
</dbReference>
<evidence type="ECO:0000313" key="2">
    <source>
        <dbReference type="EMBL" id="SEJ91803.1"/>
    </source>
</evidence>
<sequence length="241" mass="27999">MMIYAHRGARGYTPENTMAAFQKALELKVDGIELDVQMTKDGELVICHDHTIDRTSNGSGWIRDFTLQELQQFDFGSWYGESFVGIKIATFIEFFTWYVKTPLYLNIEIKNGPVIYEGIEEKLVHIMKTIAPKDFDLYGRLNISSFYHPSLCKIKELDNHFKTGVLFSCYPVDVLSFIKQTNADYLHSHWYYLDAKWIKIAHDAGIGVNSYTVNTLEEFNFVKKLNIQGIFSDYPDCWLKR</sequence>
<name>A0A1H7CPX8_9FIRM</name>
<dbReference type="STRING" id="84035.SAMN05660742_12413"/>
<dbReference type="InterPro" id="IPR017946">
    <property type="entry name" value="PLC-like_Pdiesterase_TIM-brl"/>
</dbReference>
<dbReference type="CDD" id="cd08563">
    <property type="entry name" value="GDPD_TtGDE_like"/>
    <property type="match status" value="1"/>
</dbReference>
<dbReference type="Gene3D" id="3.20.20.190">
    <property type="entry name" value="Phosphatidylinositol (PI) phosphodiesterase"/>
    <property type="match status" value="1"/>
</dbReference>
<dbReference type="GO" id="GO:0008081">
    <property type="term" value="F:phosphoric diester hydrolase activity"/>
    <property type="evidence" value="ECO:0007669"/>
    <property type="project" value="InterPro"/>
</dbReference>
<proteinExistence type="predicted"/>
<evidence type="ECO:0000259" key="1">
    <source>
        <dbReference type="PROSITE" id="PS51704"/>
    </source>
</evidence>
<gene>
    <name evidence="2" type="ORF">SAMN05660742_12413</name>
</gene>
<organism evidence="2 3">
    <name type="scientific">Propionispira arboris</name>
    <dbReference type="NCBI Taxonomy" id="84035"/>
    <lineage>
        <taxon>Bacteria</taxon>
        <taxon>Bacillati</taxon>
        <taxon>Bacillota</taxon>
        <taxon>Negativicutes</taxon>
        <taxon>Selenomonadales</taxon>
        <taxon>Selenomonadaceae</taxon>
        <taxon>Propionispira</taxon>
    </lineage>
</organism>
<feature type="domain" description="GP-PDE" evidence="1">
    <location>
        <begin position="1"/>
        <end position="241"/>
    </location>
</feature>
<evidence type="ECO:0000313" key="3">
    <source>
        <dbReference type="Proteomes" id="UP000199662"/>
    </source>
</evidence>
<dbReference type="PANTHER" id="PTHR46211">
    <property type="entry name" value="GLYCEROPHOSPHORYL DIESTER PHOSPHODIESTERASE"/>
    <property type="match status" value="1"/>
</dbReference>
<dbReference type="InterPro" id="IPR030395">
    <property type="entry name" value="GP_PDE_dom"/>
</dbReference>
<accession>A0A1H7CPX8</accession>
<dbReference type="GO" id="GO:0006629">
    <property type="term" value="P:lipid metabolic process"/>
    <property type="evidence" value="ECO:0007669"/>
    <property type="project" value="InterPro"/>
</dbReference>
<dbReference type="EMBL" id="FNZK01000024">
    <property type="protein sequence ID" value="SEJ91803.1"/>
    <property type="molecule type" value="Genomic_DNA"/>
</dbReference>
<dbReference type="PROSITE" id="PS51704">
    <property type="entry name" value="GP_PDE"/>
    <property type="match status" value="1"/>
</dbReference>
<dbReference type="Proteomes" id="UP000199662">
    <property type="component" value="Unassembled WGS sequence"/>
</dbReference>
<dbReference type="PANTHER" id="PTHR46211:SF1">
    <property type="entry name" value="GLYCEROPHOSPHODIESTER PHOSPHODIESTERASE, CYTOPLASMIC"/>
    <property type="match status" value="1"/>
</dbReference>